<evidence type="ECO:0000313" key="3">
    <source>
        <dbReference type="Proteomes" id="UP001441944"/>
    </source>
</evidence>
<gene>
    <name evidence="2" type="ORF">NBRC116598_10440</name>
</gene>
<comment type="caution">
    <text evidence="2">The sequence shown here is derived from an EMBL/GenBank/DDBJ whole genome shotgun (WGS) entry which is preliminary data.</text>
</comment>
<organism evidence="2 3">
    <name type="scientific">Pseudophaeobacter arcticus</name>
    <dbReference type="NCBI Taxonomy" id="385492"/>
    <lineage>
        <taxon>Bacteria</taxon>
        <taxon>Pseudomonadati</taxon>
        <taxon>Pseudomonadota</taxon>
        <taxon>Alphaproteobacteria</taxon>
        <taxon>Rhodobacterales</taxon>
        <taxon>Paracoccaceae</taxon>
        <taxon>Pseudophaeobacter</taxon>
    </lineage>
</organism>
<name>A0ABQ0AIA2_9RHOB</name>
<feature type="domain" description="Beta-ketoacyl synthase-like N-terminal" evidence="1">
    <location>
        <begin position="42"/>
        <end position="202"/>
    </location>
</feature>
<evidence type="ECO:0000259" key="1">
    <source>
        <dbReference type="Pfam" id="PF13723"/>
    </source>
</evidence>
<evidence type="ECO:0000313" key="2">
    <source>
        <dbReference type="EMBL" id="GAA6195600.1"/>
    </source>
</evidence>
<dbReference type="RefSeq" id="WP_353397606.1">
    <property type="nucleotide sequence ID" value="NZ_BAABWU010000002.1"/>
</dbReference>
<proteinExistence type="predicted"/>
<accession>A0ABQ0AIA2</accession>
<dbReference type="InterPro" id="IPR016039">
    <property type="entry name" value="Thiolase-like"/>
</dbReference>
<dbReference type="Proteomes" id="UP001441944">
    <property type="component" value="Unassembled WGS sequence"/>
</dbReference>
<keyword evidence="3" id="KW-1185">Reference proteome</keyword>
<dbReference type="SUPFAM" id="SSF53901">
    <property type="entry name" value="Thiolase-like"/>
    <property type="match status" value="1"/>
</dbReference>
<sequence length="263" mass="27809">MTQTQIFVDAVSLIAPSKEHTEPLAKSLATANFTTFPEGWKPSPDSIPARARRRYSPQTLLAIQAAENIAPALAQDAAWVFGSAYGEGETLQLILEALRGPTMAIRPTRFQNSVHNAASGQWTIAQSIKTAATSICGADHTAGSCLLKALLQVQLEQRPVGVVLFDAPLPAPLDTSHRLTCPAGAGLALSSRQSLQSFASIAFSLAQRAETAPRTRYAQAALATLNPVLSILPLFEKLAESDAGDVTLGLNGGMNLNLEVTPL</sequence>
<dbReference type="InterPro" id="IPR014030">
    <property type="entry name" value="Ketoacyl_synth_N"/>
</dbReference>
<protein>
    <submittedName>
        <fullName evidence="2">Beta-ketoacyl synthase chain length factor</fullName>
    </submittedName>
</protein>
<dbReference type="EMBL" id="BAABWU010000002">
    <property type="protein sequence ID" value="GAA6195600.1"/>
    <property type="molecule type" value="Genomic_DNA"/>
</dbReference>
<reference evidence="2 3" key="1">
    <citation type="submission" date="2024-04" db="EMBL/GenBank/DDBJ databases">
        <title>Draft genome sequence of Pseudophaeobacter arcticus NBRC 116598.</title>
        <authorList>
            <person name="Miyakawa T."/>
            <person name="Kusuya Y."/>
            <person name="Miura T."/>
        </authorList>
    </citation>
    <scope>NUCLEOTIDE SEQUENCE [LARGE SCALE GENOMIC DNA]</scope>
    <source>
        <strain evidence="2 3">SU-CL00105</strain>
    </source>
</reference>
<dbReference type="Pfam" id="PF13723">
    <property type="entry name" value="Ketoacyl-synt_2"/>
    <property type="match status" value="1"/>
</dbReference>